<organism evidence="1 2">
    <name type="scientific">Albula glossodonta</name>
    <name type="common">roundjaw bonefish</name>
    <dbReference type="NCBI Taxonomy" id="121402"/>
    <lineage>
        <taxon>Eukaryota</taxon>
        <taxon>Metazoa</taxon>
        <taxon>Chordata</taxon>
        <taxon>Craniata</taxon>
        <taxon>Vertebrata</taxon>
        <taxon>Euteleostomi</taxon>
        <taxon>Actinopterygii</taxon>
        <taxon>Neopterygii</taxon>
        <taxon>Teleostei</taxon>
        <taxon>Albuliformes</taxon>
        <taxon>Albulidae</taxon>
        <taxon>Albula</taxon>
    </lineage>
</organism>
<name>A0A8T2N734_9TELE</name>
<gene>
    <name evidence="1" type="ORF">JZ751_003626</name>
</gene>
<dbReference type="AlphaFoldDB" id="A0A8T2N734"/>
<reference evidence="1" key="1">
    <citation type="thesis" date="2021" institute="BYU ScholarsArchive" country="Provo, UT, USA">
        <title>Applications of and Algorithms for Genome Assembly and Genomic Analyses with an Emphasis on Marine Teleosts.</title>
        <authorList>
            <person name="Pickett B.D."/>
        </authorList>
    </citation>
    <scope>NUCLEOTIDE SEQUENCE</scope>
    <source>
        <strain evidence="1">HI-2016</strain>
    </source>
</reference>
<comment type="caution">
    <text evidence="1">The sequence shown here is derived from an EMBL/GenBank/DDBJ whole genome shotgun (WGS) entry which is preliminary data.</text>
</comment>
<keyword evidence="2" id="KW-1185">Reference proteome</keyword>
<dbReference type="Proteomes" id="UP000824540">
    <property type="component" value="Unassembled WGS sequence"/>
</dbReference>
<sequence length="88" mass="9797">MADKSSASRSKHILDRRRKTVGSFNRSYSPGVPRCGSGEAITWMPVVEEGVSLFDFDTFLSPEIRTIWIHVCDLNSEGSRRLALGSHS</sequence>
<accession>A0A8T2N734</accession>
<evidence type="ECO:0000313" key="1">
    <source>
        <dbReference type="EMBL" id="KAG9335794.1"/>
    </source>
</evidence>
<protein>
    <submittedName>
        <fullName evidence="1">Uncharacterized protein</fullName>
    </submittedName>
</protein>
<evidence type="ECO:0000313" key="2">
    <source>
        <dbReference type="Proteomes" id="UP000824540"/>
    </source>
</evidence>
<dbReference type="EMBL" id="JAFBMS010000109">
    <property type="protein sequence ID" value="KAG9335794.1"/>
    <property type="molecule type" value="Genomic_DNA"/>
</dbReference>
<proteinExistence type="predicted"/>